<evidence type="ECO:0000256" key="5">
    <source>
        <dbReference type="ARBA" id="ARBA00023002"/>
    </source>
</evidence>
<keyword evidence="9" id="KW-0472">Membrane</keyword>
<gene>
    <name evidence="10" type="ORF">BC938DRAFT_474899</name>
</gene>
<dbReference type="PANTHER" id="PTHR24291">
    <property type="entry name" value="CYTOCHROME P450 FAMILY 4"/>
    <property type="match status" value="1"/>
</dbReference>
<dbReference type="EMBL" id="RBNJ01019244">
    <property type="protein sequence ID" value="RUS23598.1"/>
    <property type="molecule type" value="Genomic_DNA"/>
</dbReference>
<dbReference type="Pfam" id="PF00067">
    <property type="entry name" value="p450"/>
    <property type="match status" value="1"/>
</dbReference>
<dbReference type="GO" id="GO:0005506">
    <property type="term" value="F:iron ion binding"/>
    <property type="evidence" value="ECO:0007669"/>
    <property type="project" value="InterPro"/>
</dbReference>
<evidence type="ECO:0000313" key="11">
    <source>
        <dbReference type="Proteomes" id="UP000274822"/>
    </source>
</evidence>
<evidence type="ECO:0000256" key="6">
    <source>
        <dbReference type="ARBA" id="ARBA00023004"/>
    </source>
</evidence>
<feature type="transmembrane region" description="Helical" evidence="9">
    <location>
        <begin position="6"/>
        <end position="26"/>
    </location>
</feature>
<dbReference type="PANTHER" id="PTHR24291:SF50">
    <property type="entry name" value="BIFUNCTIONAL ALBAFLAVENONE MONOOXYGENASE_TERPENE SYNTHASE"/>
    <property type="match status" value="1"/>
</dbReference>
<dbReference type="InterPro" id="IPR002402">
    <property type="entry name" value="Cyt_P450_E_grp-II"/>
</dbReference>
<evidence type="ECO:0000256" key="9">
    <source>
        <dbReference type="SAM" id="Phobius"/>
    </source>
</evidence>
<dbReference type="SUPFAM" id="SSF48264">
    <property type="entry name" value="Cytochrome P450"/>
    <property type="match status" value="1"/>
</dbReference>
<dbReference type="Proteomes" id="UP000274822">
    <property type="component" value="Unassembled WGS sequence"/>
</dbReference>
<name>A0A433Q1H1_9FUNG</name>
<keyword evidence="5" id="KW-0560">Oxidoreductase</keyword>
<keyword evidence="11" id="KW-1185">Reference proteome</keyword>
<evidence type="ECO:0000256" key="2">
    <source>
        <dbReference type="ARBA" id="ARBA00010617"/>
    </source>
</evidence>
<dbReference type="Gene3D" id="1.10.630.10">
    <property type="entry name" value="Cytochrome P450"/>
    <property type="match status" value="1"/>
</dbReference>
<dbReference type="GO" id="GO:0004497">
    <property type="term" value="F:monooxygenase activity"/>
    <property type="evidence" value="ECO:0007669"/>
    <property type="project" value="UniProtKB-KW"/>
</dbReference>
<protein>
    <submittedName>
        <fullName evidence="10">Cytochrome P450</fullName>
    </submittedName>
</protein>
<keyword evidence="7" id="KW-0503">Monooxygenase</keyword>
<keyword evidence="9" id="KW-0812">Transmembrane</keyword>
<evidence type="ECO:0000256" key="1">
    <source>
        <dbReference type="ARBA" id="ARBA00001971"/>
    </source>
</evidence>
<dbReference type="InterPro" id="IPR050196">
    <property type="entry name" value="Cytochrome_P450_Monoox"/>
</dbReference>
<keyword evidence="3 8" id="KW-0349">Heme</keyword>
<dbReference type="AlphaFoldDB" id="A0A433Q1H1"/>
<reference evidence="10 11" key="1">
    <citation type="journal article" date="2018" name="New Phytol.">
        <title>Phylogenomics of Endogonaceae and evolution of mycorrhizas within Mucoromycota.</title>
        <authorList>
            <person name="Chang Y."/>
            <person name="Desiro A."/>
            <person name="Na H."/>
            <person name="Sandor L."/>
            <person name="Lipzen A."/>
            <person name="Clum A."/>
            <person name="Barry K."/>
            <person name="Grigoriev I.V."/>
            <person name="Martin F.M."/>
            <person name="Stajich J.E."/>
            <person name="Smith M.E."/>
            <person name="Bonito G."/>
            <person name="Spatafora J.W."/>
        </authorList>
    </citation>
    <scope>NUCLEOTIDE SEQUENCE [LARGE SCALE GENOMIC DNA]</scope>
    <source>
        <strain evidence="10 11">AD002</strain>
    </source>
</reference>
<evidence type="ECO:0000256" key="8">
    <source>
        <dbReference type="PIRSR" id="PIRSR602402-1"/>
    </source>
</evidence>
<comment type="cofactor">
    <cofactor evidence="1 8">
        <name>heme</name>
        <dbReference type="ChEBI" id="CHEBI:30413"/>
    </cofactor>
</comment>
<evidence type="ECO:0000313" key="10">
    <source>
        <dbReference type="EMBL" id="RUS23598.1"/>
    </source>
</evidence>
<keyword evidence="9" id="KW-1133">Transmembrane helix</keyword>
<dbReference type="PRINTS" id="PR00385">
    <property type="entry name" value="P450"/>
</dbReference>
<accession>A0A433Q1H1</accession>
<dbReference type="GO" id="GO:0016705">
    <property type="term" value="F:oxidoreductase activity, acting on paired donors, with incorporation or reduction of molecular oxygen"/>
    <property type="evidence" value="ECO:0007669"/>
    <property type="project" value="InterPro"/>
</dbReference>
<feature type="binding site" description="axial binding residue" evidence="8">
    <location>
        <position position="443"/>
    </location>
    <ligand>
        <name>heme</name>
        <dbReference type="ChEBI" id="CHEBI:30413"/>
    </ligand>
    <ligandPart>
        <name>Fe</name>
        <dbReference type="ChEBI" id="CHEBI:18248"/>
    </ligandPart>
</feature>
<evidence type="ECO:0000256" key="7">
    <source>
        <dbReference type="ARBA" id="ARBA00023033"/>
    </source>
</evidence>
<dbReference type="PRINTS" id="PR00464">
    <property type="entry name" value="EP450II"/>
</dbReference>
<evidence type="ECO:0000256" key="4">
    <source>
        <dbReference type="ARBA" id="ARBA00022723"/>
    </source>
</evidence>
<keyword evidence="6 8" id="KW-0408">Iron</keyword>
<evidence type="ECO:0000256" key="3">
    <source>
        <dbReference type="ARBA" id="ARBA00022617"/>
    </source>
</evidence>
<proteinExistence type="inferred from homology"/>
<dbReference type="InterPro" id="IPR036396">
    <property type="entry name" value="Cyt_P450_sf"/>
</dbReference>
<dbReference type="InterPro" id="IPR001128">
    <property type="entry name" value="Cyt_P450"/>
</dbReference>
<organism evidence="10 11">
    <name type="scientific">Jimgerdemannia flammicorona</name>
    <dbReference type="NCBI Taxonomy" id="994334"/>
    <lineage>
        <taxon>Eukaryota</taxon>
        <taxon>Fungi</taxon>
        <taxon>Fungi incertae sedis</taxon>
        <taxon>Mucoromycota</taxon>
        <taxon>Mucoromycotina</taxon>
        <taxon>Endogonomycetes</taxon>
        <taxon>Endogonales</taxon>
        <taxon>Endogonaceae</taxon>
        <taxon>Jimgerdemannia</taxon>
    </lineage>
</organism>
<dbReference type="GO" id="GO:0020037">
    <property type="term" value="F:heme binding"/>
    <property type="evidence" value="ECO:0007669"/>
    <property type="project" value="InterPro"/>
</dbReference>
<keyword evidence="4 8" id="KW-0479">Metal-binding</keyword>
<comment type="caution">
    <text evidence="10">The sequence shown here is derived from an EMBL/GenBank/DDBJ whole genome shotgun (WGS) entry which is preliminary data.</text>
</comment>
<comment type="similarity">
    <text evidence="2">Belongs to the cytochrome P450 family.</text>
</comment>
<sequence length="446" mass="52142">MDHNLIIYSLLLALAYAVVKLWNYIFNPYPELKDIPTISFVDIIMSMLKRETTLERKRRLYAPAMKEKGIAKVWHAGNWHILVSRPEMARQILLRSDRAVDLDRFTLQRKFFGQTNLFHSEGDNWRRHRKVVNPAFHRSWSTQPFGEVTVSLFKQIDKLDGKHIPMEDLMKRLTLDALGKIAFNFEFHALDDQLGKYAVAWEQIRNGLSQILFQLFPWLDIFAFLIPSRKKMNEAMKDMDELLYRIIEEKRTEIQNGKYHSADTQDVDLLALMIEATDAEDPMLTKKELRDNLAMFFFVGHETTQISLSIAVYYLAVNSDIQQRAREEVERILGPGEKRDMVPTIEDVKKMEYIMMVIKESMRLQPIAHTIARRRVVKPTEISGHVIPTGALVGVDVWGIHHDPQLYDDHDPSRFWPERFAPDEKAAMHTYQWLAFGGGPRQCRWC</sequence>